<dbReference type="EMBL" id="JACXAC010000003">
    <property type="protein sequence ID" value="MBD2722215.1"/>
    <property type="molecule type" value="Genomic_DNA"/>
</dbReference>
<dbReference type="InterPro" id="IPR019504">
    <property type="entry name" value="Peptidase_U49_Lit_pept"/>
</dbReference>
<dbReference type="RefSeq" id="WP_190924655.1">
    <property type="nucleotide sequence ID" value="NZ_JACXAC010000003.1"/>
</dbReference>
<proteinExistence type="predicted"/>
<sequence length="272" mass="31715">MSKHPRNSKCWCGSGLKYKKCCHPEIEPSSRYIQRQVPENSMGTQPIKVLENNVIHFFEETNPTFRAQLEYDTNNLELKNGIKYINEEKRIDDDLAYINSNKQIHIQETFLSYIWILSYSLVTMFDEHVMLPRLKRGYFSDPVKLNAKFDFLNYGLSLINRYSVWNIEKFPNPQKYLISDKVNIEKTNSVFLHAANFVLCHEYSHFSLGHVDRSIELMVDNKKISGEESVKTESEADFNAISLMLKQPKTKRNRKNIEHGIVAGGLFTDFFG</sequence>
<reference evidence="1 2" key="1">
    <citation type="submission" date="2020-09" db="EMBL/GenBank/DDBJ databases">
        <authorList>
            <person name="Kim M.K."/>
        </authorList>
    </citation>
    <scope>NUCLEOTIDE SEQUENCE [LARGE SCALE GENOMIC DNA]</scope>
    <source>
        <strain evidence="1 2">BT189</strain>
    </source>
</reference>
<gene>
    <name evidence="1" type="ORF">IC234_08755</name>
</gene>
<evidence type="ECO:0000313" key="1">
    <source>
        <dbReference type="EMBL" id="MBD2722215.1"/>
    </source>
</evidence>
<dbReference type="Pfam" id="PF02810">
    <property type="entry name" value="SEC-C"/>
    <property type="match status" value="1"/>
</dbReference>
<comment type="caution">
    <text evidence="1">The sequence shown here is derived from an EMBL/GenBank/DDBJ whole genome shotgun (WGS) entry which is preliminary data.</text>
</comment>
<evidence type="ECO:0000313" key="2">
    <source>
        <dbReference type="Proteomes" id="UP000606003"/>
    </source>
</evidence>
<organism evidence="1 2">
    <name type="scientific">Hymenobacter armeniacus</name>
    <dbReference type="NCBI Taxonomy" id="2771358"/>
    <lineage>
        <taxon>Bacteria</taxon>
        <taxon>Pseudomonadati</taxon>
        <taxon>Bacteroidota</taxon>
        <taxon>Cytophagia</taxon>
        <taxon>Cytophagales</taxon>
        <taxon>Hymenobacteraceae</taxon>
        <taxon>Hymenobacter</taxon>
    </lineage>
</organism>
<dbReference type="InterPro" id="IPR004027">
    <property type="entry name" value="SEC_C_motif"/>
</dbReference>
<dbReference type="Proteomes" id="UP000606003">
    <property type="component" value="Unassembled WGS sequence"/>
</dbReference>
<keyword evidence="2" id="KW-1185">Reference proteome</keyword>
<protein>
    <submittedName>
        <fullName evidence="1">SEC-C domain-containing protein</fullName>
    </submittedName>
</protein>
<dbReference type="SUPFAM" id="SSF103642">
    <property type="entry name" value="Sec-C motif"/>
    <property type="match status" value="1"/>
</dbReference>
<name>A0ABR8JUG0_9BACT</name>
<accession>A0ABR8JUG0</accession>
<dbReference type="Pfam" id="PF10463">
    <property type="entry name" value="Peptidase_U49"/>
    <property type="match status" value="1"/>
</dbReference>